<organism evidence="3 4">
    <name type="scientific">Micromonospora chersina</name>
    <dbReference type="NCBI Taxonomy" id="47854"/>
    <lineage>
        <taxon>Bacteria</taxon>
        <taxon>Bacillati</taxon>
        <taxon>Actinomycetota</taxon>
        <taxon>Actinomycetes</taxon>
        <taxon>Micromonosporales</taxon>
        <taxon>Micromonosporaceae</taxon>
        <taxon>Micromonospora</taxon>
    </lineage>
</organism>
<feature type="transmembrane region" description="Helical" evidence="1">
    <location>
        <begin position="86"/>
        <end position="103"/>
    </location>
</feature>
<proteinExistence type="predicted"/>
<evidence type="ECO:0000259" key="2">
    <source>
        <dbReference type="Pfam" id="PF23636"/>
    </source>
</evidence>
<evidence type="ECO:0000313" key="4">
    <source>
        <dbReference type="Proteomes" id="UP000198605"/>
    </source>
</evidence>
<keyword evidence="1" id="KW-0812">Transmembrane</keyword>
<name>A0A1C6UT91_9ACTN</name>
<dbReference type="RefSeq" id="WP_091311607.1">
    <property type="nucleotide sequence ID" value="NZ_FMIB01000002.1"/>
</dbReference>
<dbReference type="GeneID" id="43278981"/>
<reference evidence="4" key="1">
    <citation type="submission" date="2016-06" db="EMBL/GenBank/DDBJ databases">
        <authorList>
            <person name="Varghese N."/>
            <person name="Submissions Spin"/>
        </authorList>
    </citation>
    <scope>NUCLEOTIDE SEQUENCE [LARGE SCALE GENOMIC DNA]</scope>
    <source>
        <strain evidence="4">DSM 44151</strain>
    </source>
</reference>
<dbReference type="AlphaFoldDB" id="A0A1C6UT91"/>
<dbReference type="EMBL" id="FMIB01000002">
    <property type="protein sequence ID" value="SCL57019.1"/>
    <property type="molecule type" value="Genomic_DNA"/>
</dbReference>
<evidence type="ECO:0000313" key="3">
    <source>
        <dbReference type="EMBL" id="SCL57019.1"/>
    </source>
</evidence>
<dbReference type="STRING" id="47854.GA0070603_2330"/>
<evidence type="ECO:0000256" key="1">
    <source>
        <dbReference type="SAM" id="Phobius"/>
    </source>
</evidence>
<dbReference type="Proteomes" id="UP000198605">
    <property type="component" value="Unassembled WGS sequence"/>
</dbReference>
<dbReference type="Pfam" id="PF23636">
    <property type="entry name" value="DUF7144"/>
    <property type="match status" value="1"/>
</dbReference>
<protein>
    <recommendedName>
        <fullName evidence="2">DUF7144 domain-containing protein</fullName>
    </recommendedName>
</protein>
<keyword evidence="1" id="KW-0472">Membrane</keyword>
<keyword evidence="1" id="KW-1133">Transmembrane helix</keyword>
<dbReference type="OrthoDB" id="3406126at2"/>
<accession>A0A1C6UT91</accession>
<feature type="transmembrane region" description="Helical" evidence="1">
    <location>
        <begin position="59"/>
        <end position="79"/>
    </location>
</feature>
<feature type="domain" description="DUF7144" evidence="2">
    <location>
        <begin position="18"/>
        <end position="130"/>
    </location>
</feature>
<keyword evidence="4" id="KW-1185">Reference proteome</keyword>
<sequence>MRSPQATGTTPEQAERPLLAGGLLVATGLADVLSAYGTLRSGPFVVLSGGGLYPVDVTGWAWLHLVVGTALAVAGLAAVTGRRGAALVAIGCAVLALTVNLLMLPYAPIRVVLVTAVDAAAIRLLLRHRRATGGAG</sequence>
<gene>
    <name evidence="3" type="ORF">GA0070603_2330</name>
</gene>
<dbReference type="InterPro" id="IPR055568">
    <property type="entry name" value="DUF7144"/>
</dbReference>
<feature type="transmembrane region" description="Helical" evidence="1">
    <location>
        <begin position="18"/>
        <end position="39"/>
    </location>
</feature>